<dbReference type="eggNOG" id="COG4721">
    <property type="taxonomic scope" value="Bacteria"/>
</dbReference>
<evidence type="ECO:0000313" key="3">
    <source>
        <dbReference type="Proteomes" id="UP000185663"/>
    </source>
</evidence>
<feature type="transmembrane region" description="Helical" evidence="1">
    <location>
        <begin position="12"/>
        <end position="33"/>
    </location>
</feature>
<proteinExistence type="predicted"/>
<name>A0A1H1RQ85_9CELL</name>
<evidence type="ECO:0000313" key="2">
    <source>
        <dbReference type="EMBL" id="SDS37878.1"/>
    </source>
</evidence>
<sequence length="192" mass="20381">MKSVTTRYLMTCAAIGAAAGVLLIPVNFLAFAFTATAPMLVAVIVGFWLVGPVTALALVRRPGAALLTSGVSGVISMASPAGPSAIVTTLMVGAALELGFLITFYKVWKPWIFYATATAFQLYYLYTAFTFYEMETTSTWTQVLFCTLMMVSAWAAVWAGLRLAARLADTGVARGLAPRRTAATADTARADV</sequence>
<gene>
    <name evidence="2" type="ORF">SAMN04489860_1418</name>
</gene>
<dbReference type="STRING" id="545619.SAMN04489860_1418"/>
<dbReference type="EMBL" id="LT629776">
    <property type="protein sequence ID" value="SDS37878.1"/>
    <property type="molecule type" value="Genomic_DNA"/>
</dbReference>
<dbReference type="InterPro" id="IPR017195">
    <property type="entry name" value="ABC_thiamin-permease_prd"/>
</dbReference>
<keyword evidence="1" id="KW-1133">Transmembrane helix</keyword>
<dbReference type="RefSeq" id="WP_083372074.1">
    <property type="nucleotide sequence ID" value="NZ_LT629776.1"/>
</dbReference>
<reference evidence="2 3" key="1">
    <citation type="submission" date="2016-10" db="EMBL/GenBank/DDBJ databases">
        <authorList>
            <person name="de Groot N.N."/>
        </authorList>
    </citation>
    <scope>NUCLEOTIDE SEQUENCE [LARGE SCALE GENOMIC DNA]</scope>
    <source>
        <strain evidence="2 3">DSM 22126</strain>
    </source>
</reference>
<keyword evidence="3" id="KW-1185">Reference proteome</keyword>
<organism evidence="2 3">
    <name type="scientific">Paraoerskovia marina</name>
    <dbReference type="NCBI Taxonomy" id="545619"/>
    <lineage>
        <taxon>Bacteria</taxon>
        <taxon>Bacillati</taxon>
        <taxon>Actinomycetota</taxon>
        <taxon>Actinomycetes</taxon>
        <taxon>Micrococcales</taxon>
        <taxon>Cellulomonadaceae</taxon>
        <taxon>Paraoerskovia</taxon>
    </lineage>
</organism>
<keyword evidence="1" id="KW-0812">Transmembrane</keyword>
<dbReference type="OrthoDB" id="3292509at2"/>
<feature type="transmembrane region" description="Helical" evidence="1">
    <location>
        <begin position="111"/>
        <end position="131"/>
    </location>
</feature>
<feature type="transmembrane region" description="Helical" evidence="1">
    <location>
        <begin position="39"/>
        <end position="59"/>
    </location>
</feature>
<protein>
    <submittedName>
        <fullName evidence="2">Energy-coupling factor transport system substrate-specific component</fullName>
    </submittedName>
</protein>
<dbReference type="Proteomes" id="UP000185663">
    <property type="component" value="Chromosome I"/>
</dbReference>
<keyword evidence="1" id="KW-0472">Membrane</keyword>
<dbReference type="AlphaFoldDB" id="A0A1H1RQ85"/>
<dbReference type="Pfam" id="PF09819">
    <property type="entry name" value="ABC_cobalt"/>
    <property type="match status" value="1"/>
</dbReference>
<accession>A0A1H1RQ85</accession>
<feature type="transmembrane region" description="Helical" evidence="1">
    <location>
        <begin position="143"/>
        <end position="161"/>
    </location>
</feature>
<evidence type="ECO:0000256" key="1">
    <source>
        <dbReference type="SAM" id="Phobius"/>
    </source>
</evidence>